<organism evidence="13 14">
    <name type="scientific">Popillia japonica</name>
    <name type="common">Japanese beetle</name>
    <dbReference type="NCBI Taxonomy" id="7064"/>
    <lineage>
        <taxon>Eukaryota</taxon>
        <taxon>Metazoa</taxon>
        <taxon>Ecdysozoa</taxon>
        <taxon>Arthropoda</taxon>
        <taxon>Hexapoda</taxon>
        <taxon>Insecta</taxon>
        <taxon>Pterygota</taxon>
        <taxon>Neoptera</taxon>
        <taxon>Endopterygota</taxon>
        <taxon>Coleoptera</taxon>
        <taxon>Polyphaga</taxon>
        <taxon>Scarabaeiformia</taxon>
        <taxon>Scarabaeidae</taxon>
        <taxon>Rutelinae</taxon>
        <taxon>Popillia</taxon>
    </lineage>
</organism>
<comment type="caution">
    <text evidence="10">Lacks conserved residue(s) required for the propagation of feature annotation.</text>
</comment>
<feature type="disulfide bond" evidence="10">
    <location>
        <begin position="444"/>
        <end position="459"/>
    </location>
</feature>
<dbReference type="InterPro" id="IPR023415">
    <property type="entry name" value="LDLR_class-A_CS"/>
</dbReference>
<feature type="compositionally biased region" description="Low complexity" evidence="11">
    <location>
        <begin position="336"/>
        <end position="354"/>
    </location>
</feature>
<dbReference type="GO" id="GO:0043235">
    <property type="term" value="C:receptor complex"/>
    <property type="evidence" value="ECO:0007669"/>
    <property type="project" value="TreeGrafter"/>
</dbReference>
<dbReference type="FunFam" id="4.10.400.10:FF:000045">
    <property type="entry name" value="Low-density lipoprotein receptor-related protein 2"/>
    <property type="match status" value="1"/>
</dbReference>
<keyword evidence="14" id="KW-1185">Reference proteome</keyword>
<name>A0AAW1IEM2_POPJA</name>
<accession>A0AAW1IEM2</accession>
<evidence type="ECO:0000256" key="10">
    <source>
        <dbReference type="PROSITE-ProRule" id="PRU00124"/>
    </source>
</evidence>
<sequence>MRTISIANSNGTANKLTYLLEDDDSDLIFENLDTPSSHISRRHVPHRSNFHHDVDSSHHFEDNDDYWVSRNFRRIKRQLSSIFGLTTELPEVPQQAYEDEDNSINDILLDSHLTRDDLRDDEDIDGHGGSGEEGSGVEVPLVSYYRFTITVDELYVKEFTDRNSPDFKRFCFIVSYYRFTITVDELYVKEFTDRNSPDFKRFERSLVEAVEQLYEDIPGRQTANIVHIEQIPNEHLKCKVTMDLSSTEYNNKHVLQQRLLDKINEHHRLGDLIVSPEGFIFSAFDAKHVPACGPEEFPCRDGMCVPYTARCDGRSQCPDNSDEQGCEIPTTEEETWSTTWTSTTTTTTSTIPPTTAAPPPDEWVEPDTETPGVTDQSMRFDLSKQTPEFPVIPQEADTTPAVVTGQIHKHVSHGLVQVTDNQCRADDRIQCFDGIQVICYDQKCDGNRDCDDGSDEEGCSVDYHDCAYDEFSCDVARCIPASQRCDGKQDCDDNTDELRCQEPEHPGK</sequence>
<evidence type="ECO:0000256" key="2">
    <source>
        <dbReference type="ARBA" id="ARBA00004308"/>
    </source>
</evidence>
<evidence type="ECO:0000313" key="14">
    <source>
        <dbReference type="Proteomes" id="UP001458880"/>
    </source>
</evidence>
<evidence type="ECO:0000256" key="11">
    <source>
        <dbReference type="SAM" id="MobiDB-lite"/>
    </source>
</evidence>
<dbReference type="InterPro" id="IPR036055">
    <property type="entry name" value="LDL_receptor-like_sf"/>
</dbReference>
<dbReference type="GO" id="GO:0016324">
    <property type="term" value="C:apical plasma membrane"/>
    <property type="evidence" value="ECO:0007669"/>
    <property type="project" value="TreeGrafter"/>
</dbReference>
<evidence type="ECO:0000256" key="5">
    <source>
        <dbReference type="ARBA" id="ARBA00022989"/>
    </source>
</evidence>
<dbReference type="PRINTS" id="PR00261">
    <property type="entry name" value="LDLRECEPTOR"/>
</dbReference>
<reference evidence="13 14" key="1">
    <citation type="journal article" date="2024" name="BMC Genomics">
        <title>De novo assembly and annotation of Popillia japonica's genome with initial clues to its potential as an invasive pest.</title>
        <authorList>
            <person name="Cucini C."/>
            <person name="Boschi S."/>
            <person name="Funari R."/>
            <person name="Cardaioli E."/>
            <person name="Iannotti N."/>
            <person name="Marturano G."/>
            <person name="Paoli F."/>
            <person name="Bruttini M."/>
            <person name="Carapelli A."/>
            <person name="Frati F."/>
            <person name="Nardi F."/>
        </authorList>
    </citation>
    <scope>NUCLEOTIDE SEQUENCE [LARGE SCALE GENOMIC DNA]</scope>
    <source>
        <strain evidence="13">DMR45628</strain>
    </source>
</reference>
<keyword evidence="13" id="KW-0449">Lipoprotein</keyword>
<evidence type="ECO:0000259" key="12">
    <source>
        <dbReference type="PROSITE" id="PS50024"/>
    </source>
</evidence>
<dbReference type="PROSITE" id="PS50024">
    <property type="entry name" value="SEA"/>
    <property type="match status" value="1"/>
</dbReference>
<feature type="disulfide bond" evidence="10">
    <location>
        <begin position="292"/>
        <end position="304"/>
    </location>
</feature>
<keyword evidence="8 13" id="KW-0675">Receptor</keyword>
<dbReference type="EMBL" id="JASPKY010000621">
    <property type="protein sequence ID" value="KAK9687812.1"/>
    <property type="molecule type" value="Genomic_DNA"/>
</dbReference>
<evidence type="ECO:0000313" key="13">
    <source>
        <dbReference type="EMBL" id="KAK9687812.1"/>
    </source>
</evidence>
<evidence type="ECO:0000256" key="7">
    <source>
        <dbReference type="ARBA" id="ARBA00023157"/>
    </source>
</evidence>
<dbReference type="GO" id="GO:0012505">
    <property type="term" value="C:endomembrane system"/>
    <property type="evidence" value="ECO:0007669"/>
    <property type="project" value="UniProtKB-SubCell"/>
</dbReference>
<dbReference type="PROSITE" id="PS50068">
    <property type="entry name" value="LDLRA_2"/>
    <property type="match status" value="3"/>
</dbReference>
<dbReference type="InterPro" id="IPR036364">
    <property type="entry name" value="SEA_dom_sf"/>
</dbReference>
<feature type="region of interest" description="Disordered" evidence="11">
    <location>
        <begin position="315"/>
        <end position="375"/>
    </location>
</feature>
<feature type="disulfide bond" evidence="10">
    <location>
        <begin position="473"/>
        <end position="491"/>
    </location>
</feature>
<keyword evidence="6" id="KW-0472">Membrane</keyword>
<keyword evidence="4" id="KW-0677">Repeat</keyword>
<gene>
    <name evidence="13" type="ORF">QE152_g35981</name>
</gene>
<dbReference type="SUPFAM" id="SSF82671">
    <property type="entry name" value="SEA domain"/>
    <property type="match status" value="1"/>
</dbReference>
<keyword evidence="3" id="KW-0812">Transmembrane</keyword>
<dbReference type="Proteomes" id="UP001458880">
    <property type="component" value="Unassembled WGS sequence"/>
</dbReference>
<keyword evidence="9" id="KW-0325">Glycoprotein</keyword>
<dbReference type="SMART" id="SM00192">
    <property type="entry name" value="LDLa"/>
    <property type="match status" value="3"/>
</dbReference>
<dbReference type="InterPro" id="IPR000082">
    <property type="entry name" value="SEA_dom"/>
</dbReference>
<dbReference type="SUPFAM" id="SSF57424">
    <property type="entry name" value="LDL receptor-like module"/>
    <property type="match status" value="2"/>
</dbReference>
<dbReference type="GO" id="GO:0006898">
    <property type="term" value="P:receptor-mediated endocytosis"/>
    <property type="evidence" value="ECO:0007669"/>
    <property type="project" value="TreeGrafter"/>
</dbReference>
<dbReference type="PROSITE" id="PS01209">
    <property type="entry name" value="LDLRA_1"/>
    <property type="match status" value="2"/>
</dbReference>
<evidence type="ECO:0000256" key="8">
    <source>
        <dbReference type="ARBA" id="ARBA00023170"/>
    </source>
</evidence>
<feature type="disulfide bond" evidence="10">
    <location>
        <begin position="299"/>
        <end position="317"/>
    </location>
</feature>
<evidence type="ECO:0000256" key="9">
    <source>
        <dbReference type="ARBA" id="ARBA00023180"/>
    </source>
</evidence>
<evidence type="ECO:0000256" key="6">
    <source>
        <dbReference type="ARBA" id="ARBA00023136"/>
    </source>
</evidence>
<dbReference type="AlphaFoldDB" id="A0AAW1IEM2"/>
<dbReference type="InterPro" id="IPR002172">
    <property type="entry name" value="LDrepeatLR_classA_rpt"/>
</dbReference>
<dbReference type="PANTHER" id="PTHR22722:SF12">
    <property type="entry name" value="EGF-LIKE DOMAIN-CONTAINING PROTEIN"/>
    <property type="match status" value="1"/>
</dbReference>
<proteinExistence type="predicted"/>
<feature type="domain" description="SEA" evidence="12">
    <location>
        <begin position="173"/>
        <end position="286"/>
    </location>
</feature>
<feature type="disulfide bond" evidence="10">
    <location>
        <begin position="311"/>
        <end position="326"/>
    </location>
</feature>
<evidence type="ECO:0000256" key="3">
    <source>
        <dbReference type="ARBA" id="ARBA00022692"/>
    </source>
</evidence>
<comment type="caution">
    <text evidence="13">The sequence shown here is derived from an EMBL/GenBank/DDBJ whole genome shotgun (WGS) entry which is preliminary data.</text>
</comment>
<feature type="disulfide bond" evidence="10">
    <location>
        <begin position="466"/>
        <end position="478"/>
    </location>
</feature>
<dbReference type="InterPro" id="IPR051221">
    <property type="entry name" value="LDLR-related"/>
</dbReference>
<dbReference type="Pfam" id="PF00057">
    <property type="entry name" value="Ldl_recept_a"/>
    <property type="match status" value="2"/>
</dbReference>
<keyword evidence="7 10" id="KW-1015">Disulfide bond</keyword>
<comment type="subcellular location">
    <subcellularLocation>
        <location evidence="2">Endomembrane system</location>
    </subcellularLocation>
    <subcellularLocation>
        <location evidence="1">Membrane</location>
        <topology evidence="1">Single-pass membrane protein</topology>
    </subcellularLocation>
</comment>
<evidence type="ECO:0000256" key="4">
    <source>
        <dbReference type="ARBA" id="ARBA00022737"/>
    </source>
</evidence>
<dbReference type="CDD" id="cd00112">
    <property type="entry name" value="LDLa"/>
    <property type="match status" value="3"/>
</dbReference>
<keyword evidence="5" id="KW-1133">Transmembrane helix</keyword>
<feature type="disulfide bond" evidence="10">
    <location>
        <begin position="485"/>
        <end position="500"/>
    </location>
</feature>
<evidence type="ECO:0000256" key="1">
    <source>
        <dbReference type="ARBA" id="ARBA00004167"/>
    </source>
</evidence>
<protein>
    <submittedName>
        <fullName evidence="13">Low-density lipoprotein receptor domain class A</fullName>
    </submittedName>
</protein>
<feature type="compositionally biased region" description="Acidic residues" evidence="11">
    <location>
        <begin position="320"/>
        <end position="335"/>
    </location>
</feature>
<dbReference type="Gene3D" id="4.10.400.10">
    <property type="entry name" value="Low-density Lipoprotein Receptor"/>
    <property type="match status" value="2"/>
</dbReference>
<dbReference type="GO" id="GO:0042562">
    <property type="term" value="F:hormone binding"/>
    <property type="evidence" value="ECO:0007669"/>
    <property type="project" value="TreeGrafter"/>
</dbReference>
<dbReference type="PANTHER" id="PTHR22722">
    <property type="entry name" value="LOW-DENSITY LIPOPROTEIN RECEPTOR-RELATED PROTEIN 2-RELATED"/>
    <property type="match status" value="1"/>
</dbReference>